<dbReference type="InterPro" id="IPR032567">
    <property type="entry name" value="RTL1-rel"/>
</dbReference>
<feature type="compositionally biased region" description="Acidic residues" evidence="1">
    <location>
        <begin position="134"/>
        <end position="143"/>
    </location>
</feature>
<protein>
    <recommendedName>
        <fullName evidence="2">Retrotransposon gag domain-containing protein</fullName>
    </recommendedName>
</protein>
<evidence type="ECO:0000259" key="2">
    <source>
        <dbReference type="Pfam" id="PF03732"/>
    </source>
</evidence>
<reference evidence="3" key="1">
    <citation type="journal article" date="2019" name="Sci. Rep.">
        <title>Draft genome of Tanacetum cinerariifolium, the natural source of mosquito coil.</title>
        <authorList>
            <person name="Yamashiro T."/>
            <person name="Shiraishi A."/>
            <person name="Satake H."/>
            <person name="Nakayama K."/>
        </authorList>
    </citation>
    <scope>NUCLEOTIDE SEQUENCE</scope>
</reference>
<feature type="region of interest" description="Disordered" evidence="1">
    <location>
        <begin position="414"/>
        <end position="442"/>
    </location>
</feature>
<gene>
    <name evidence="3" type="ORF">Tci_027063</name>
</gene>
<dbReference type="InterPro" id="IPR005162">
    <property type="entry name" value="Retrotrans_gag_dom"/>
</dbReference>
<dbReference type="PANTHER" id="PTHR15503:SF45">
    <property type="entry name" value="RNA-DIRECTED DNA POLYMERASE HOMOLOG"/>
    <property type="match status" value="1"/>
</dbReference>
<feature type="domain" description="Retrotransposon gag" evidence="2">
    <location>
        <begin position="303"/>
        <end position="367"/>
    </location>
</feature>
<dbReference type="Pfam" id="PF03732">
    <property type="entry name" value="Retrotrans_gag"/>
    <property type="match status" value="1"/>
</dbReference>
<evidence type="ECO:0000256" key="1">
    <source>
        <dbReference type="SAM" id="MobiDB-lite"/>
    </source>
</evidence>
<feature type="region of interest" description="Disordered" evidence="1">
    <location>
        <begin position="98"/>
        <end position="143"/>
    </location>
</feature>
<dbReference type="AlphaFoldDB" id="A0A6L2L495"/>
<feature type="compositionally biased region" description="Acidic residues" evidence="1">
    <location>
        <begin position="110"/>
        <end position="127"/>
    </location>
</feature>
<name>A0A6L2L495_TANCI</name>
<evidence type="ECO:0000313" key="3">
    <source>
        <dbReference type="EMBL" id="GEU55085.1"/>
    </source>
</evidence>
<dbReference type="EMBL" id="BKCJ010003438">
    <property type="protein sequence ID" value="GEU55085.1"/>
    <property type="molecule type" value="Genomic_DNA"/>
</dbReference>
<feature type="compositionally biased region" description="Polar residues" evidence="1">
    <location>
        <begin position="432"/>
        <end position="442"/>
    </location>
</feature>
<dbReference type="PANTHER" id="PTHR15503">
    <property type="entry name" value="LDOC1 RELATED"/>
    <property type="match status" value="1"/>
</dbReference>
<comment type="caution">
    <text evidence="3">The sequence shown here is derived from an EMBL/GenBank/DDBJ whole genome shotgun (WGS) entry which is preliminary data.</text>
</comment>
<organism evidence="3">
    <name type="scientific">Tanacetum cinerariifolium</name>
    <name type="common">Dalmatian daisy</name>
    <name type="synonym">Chrysanthemum cinerariifolium</name>
    <dbReference type="NCBI Taxonomy" id="118510"/>
    <lineage>
        <taxon>Eukaryota</taxon>
        <taxon>Viridiplantae</taxon>
        <taxon>Streptophyta</taxon>
        <taxon>Embryophyta</taxon>
        <taxon>Tracheophyta</taxon>
        <taxon>Spermatophyta</taxon>
        <taxon>Magnoliopsida</taxon>
        <taxon>eudicotyledons</taxon>
        <taxon>Gunneridae</taxon>
        <taxon>Pentapetalae</taxon>
        <taxon>asterids</taxon>
        <taxon>campanulids</taxon>
        <taxon>Asterales</taxon>
        <taxon>Asteraceae</taxon>
        <taxon>Asteroideae</taxon>
        <taxon>Anthemideae</taxon>
        <taxon>Anthemidinae</taxon>
        <taxon>Tanacetum</taxon>
    </lineage>
</organism>
<accession>A0A6L2L495</accession>
<sequence length="521" mass="57800">MSFASSDVTYTSVYTDSESGRVFQGVDEELLDDSLPRVIVYGYDGLPMQPVASPSPDYITGLEEPHDPDYVLEPIYLEYIPLEDEHVFLVEEQPLPHVDSPTAEGYVAESDLDEDPKEYKDETEDGSVDYPIDGGDDEDDDDEAEVKRLLAIPTPPPSPLTSLSPPSTWERLARMASTQALINAVTIALPSPPLPPLPPPIYIPPLVDCKDDIPKTEIPPHKRSCLFALGSRYEVEEISTARPTGGICTRVLAPGTSNAATAAGYSYPDTAPGTKGVVGLTWLIEMMESVFQISGCAVENQVKFATYTLLDAALTWWNSQIRSLGSDAYAMAWEVLKKKMTNKYCPQGEIKKLEIKLWNLKFVANETKKIDKYISGLPDNIFGSVKSSKPKTLDETIKLANDFMDQKLCTYTERQTNNKQKVDDSSKKNHGHQQQPAKRQNVTKIFLAQISSKKKEDKSEGNQLKDVPIVRDFPQVFLEDFSGLPPGQPVEFQMDLIPGAAPGARAPYRLAPYEMKELSEQ</sequence>
<proteinExistence type="predicted"/>